<proteinExistence type="predicted"/>
<name>A0ACC3M9S9_9PEZI</name>
<gene>
    <name evidence="1" type="ORF">LTR37_020952</name>
</gene>
<keyword evidence="2" id="KW-1185">Reference proteome</keyword>
<organism evidence="1 2">
    <name type="scientific">Vermiconidia calcicola</name>
    <dbReference type="NCBI Taxonomy" id="1690605"/>
    <lineage>
        <taxon>Eukaryota</taxon>
        <taxon>Fungi</taxon>
        <taxon>Dikarya</taxon>
        <taxon>Ascomycota</taxon>
        <taxon>Pezizomycotina</taxon>
        <taxon>Dothideomycetes</taxon>
        <taxon>Dothideomycetidae</taxon>
        <taxon>Mycosphaerellales</taxon>
        <taxon>Extremaceae</taxon>
        <taxon>Vermiconidia</taxon>
    </lineage>
</organism>
<accession>A0ACC3M9S9</accession>
<evidence type="ECO:0000313" key="1">
    <source>
        <dbReference type="EMBL" id="KAK3681187.1"/>
    </source>
</evidence>
<comment type="caution">
    <text evidence="1">The sequence shown here is derived from an EMBL/GenBank/DDBJ whole genome shotgun (WGS) entry which is preliminary data.</text>
</comment>
<reference evidence="1" key="1">
    <citation type="submission" date="2023-07" db="EMBL/GenBank/DDBJ databases">
        <title>Black Yeasts Isolated from many extreme environments.</title>
        <authorList>
            <person name="Coleine C."/>
            <person name="Stajich J.E."/>
            <person name="Selbmann L."/>
        </authorList>
    </citation>
    <scope>NUCLEOTIDE SEQUENCE</scope>
    <source>
        <strain evidence="1">CCFEE 5714</strain>
    </source>
</reference>
<evidence type="ECO:0000313" key="2">
    <source>
        <dbReference type="Proteomes" id="UP001281147"/>
    </source>
</evidence>
<protein>
    <submittedName>
        <fullName evidence="1">Uncharacterized protein</fullName>
    </submittedName>
</protein>
<sequence>MLKLLYRVVIAVLLLSLVENARSDTNGASSSSSSHYTTDSGRSVQAPEQSNVSSALSVTATFGNGTCPSRTANYITHTLPQQCLRTDRATANITQIETTNGSPSANPTTSSISENEFGEDAPKSPDHITLPSAGNSESAASPEPSEDQASTTPTVAFDLSATTPSTISPESEAETDSPLDNANFLSFEEWKKQNQVKLSDQGRDLRIGGDRQRPGINALDALGDEGEIELDFSGFGGPTSGPSQHQAAYRGTEGAASGQDAPKSQTSRSKDAGKTCKERTNYASFDCAATMLKNNPEFLVENKDSYMLNICSAQNKFFIVELCNDILIDTVVLANYEFFSSIFRHFRVSVSDRYPVKIDKWRELGTFEARNTRDVQAFLIEHPQIWARYLRIEFLTHYGSEYYCPVSLLRVHGTTMLEEIRPQEEVTHGEGSEKEVTLEEEVTATPPVAQERTASTVETAKETVQAMPSVGNTPSEHTFNSSDGNATVTSITPGPASPPQSEALSSGASQNATVEMSHLDIAKAGAACTPNTTATVSETISRASDTVHHRSVQPVESSQRLDEEVQSTPNNQAKASYGSATSATTNSTTQASSTGTAQKEGHTSNTTTTVKATEEASNSTQALNDAVFSSIAASQSANATNSTRVATSTAFASAPAQPQPSTQESFFKSIHKRLQQLESNSTLSLQYIEEQSRILRDAFSKVEKRQISATSSFLTNLNDTVMNELRGFRQAYDQLWQSTVIELEGQREQYQREMLALSTRLTLVADELVWQKRMGIVQSTLLLLCLGLVLFARAGNTGYLEVPLMQQMMNKSSAALNRAGWESPPISVSPGSRSPVAMFRRKLWRSVTDPLSGPGTDATDSRPETREGQHREETSLDVNVEPPTPPSENDNRLKVASEATSASHADDDADEEDEEVLDPRESQSSPGTPRGTREREGTAPELLEGGYMESGG</sequence>
<dbReference type="EMBL" id="JAUTXU010000409">
    <property type="protein sequence ID" value="KAK3681187.1"/>
    <property type="molecule type" value="Genomic_DNA"/>
</dbReference>
<dbReference type="Proteomes" id="UP001281147">
    <property type="component" value="Unassembled WGS sequence"/>
</dbReference>